<organism evidence="2 3">
    <name type="scientific">Thermithiobacillus plumbiphilus</name>
    <dbReference type="NCBI Taxonomy" id="1729899"/>
    <lineage>
        <taxon>Bacteria</taxon>
        <taxon>Pseudomonadati</taxon>
        <taxon>Pseudomonadota</taxon>
        <taxon>Acidithiobacillia</taxon>
        <taxon>Acidithiobacillales</taxon>
        <taxon>Thermithiobacillaceae</taxon>
        <taxon>Thermithiobacillus</taxon>
    </lineage>
</organism>
<evidence type="ECO:0000313" key="2">
    <source>
        <dbReference type="EMBL" id="MEK8088766.1"/>
    </source>
</evidence>
<dbReference type="RefSeq" id="WP_341369831.1">
    <property type="nucleotide sequence ID" value="NZ_JBBPCO010000002.1"/>
</dbReference>
<proteinExistence type="predicted"/>
<reference evidence="2 3" key="1">
    <citation type="submission" date="2024-04" db="EMBL/GenBank/DDBJ databases">
        <authorList>
            <person name="Abashina T."/>
            <person name="Shaikin A."/>
        </authorList>
    </citation>
    <scope>NUCLEOTIDE SEQUENCE [LARGE SCALE GENOMIC DNA]</scope>
    <source>
        <strain evidence="2 3">AAFK</strain>
    </source>
</reference>
<comment type="caution">
    <text evidence="2">The sequence shown here is derived from an EMBL/GenBank/DDBJ whole genome shotgun (WGS) entry which is preliminary data.</text>
</comment>
<dbReference type="Pfam" id="PF12728">
    <property type="entry name" value="HTH_17"/>
    <property type="match status" value="1"/>
</dbReference>
<dbReference type="SUPFAM" id="SSF46955">
    <property type="entry name" value="Putative DNA-binding domain"/>
    <property type="match status" value="1"/>
</dbReference>
<dbReference type="InterPro" id="IPR009061">
    <property type="entry name" value="DNA-bd_dom_put_sf"/>
</dbReference>
<evidence type="ECO:0000259" key="1">
    <source>
        <dbReference type="Pfam" id="PF12728"/>
    </source>
</evidence>
<accession>A0ABU9D620</accession>
<evidence type="ECO:0000313" key="3">
    <source>
        <dbReference type="Proteomes" id="UP001446205"/>
    </source>
</evidence>
<dbReference type="Proteomes" id="UP001446205">
    <property type="component" value="Unassembled WGS sequence"/>
</dbReference>
<name>A0ABU9D620_9PROT</name>
<dbReference type="EMBL" id="JBBPCO010000002">
    <property type="protein sequence ID" value="MEK8088766.1"/>
    <property type="molecule type" value="Genomic_DNA"/>
</dbReference>
<sequence length="96" mass="10998">MPIPKVTQTTDISRARSELRRDIAFSLGLDPDKLPALLDAEQAAKVLDNSPQTLSIWRSTKRYNLPYVKIGRRVKYRVSDLLDFIERRTHGVTMEG</sequence>
<dbReference type="InterPro" id="IPR041657">
    <property type="entry name" value="HTH_17"/>
</dbReference>
<protein>
    <submittedName>
        <fullName evidence="2">Helix-turn-helix domain-containing protein</fullName>
    </submittedName>
</protein>
<feature type="domain" description="Helix-turn-helix" evidence="1">
    <location>
        <begin position="37"/>
        <end position="88"/>
    </location>
</feature>
<gene>
    <name evidence="2" type="ORF">WOB96_03205</name>
</gene>
<keyword evidence="3" id="KW-1185">Reference proteome</keyword>